<dbReference type="Pfam" id="PF03629">
    <property type="entry name" value="SASA"/>
    <property type="match status" value="1"/>
</dbReference>
<sequence length="571" mass="63761">MAHCKQMAFIAGFFSCVLAAQAATIVFDRIPTHLQLFPRDSADSSQVVISGRVTSLGSNSVSAELYKNDSLWKSCITSLAYTGSSADFSMNFQLYSELAEYKFRIHIDDSLVTERDSITCGDIYLLNGQSNTRATDFQGLATFQSEWIRSYSTSGSDVSVDSLWGLAQGHIDHTHAAVGVWGLLLGKRLVETYGIPVCILNGAVGGTTIAAHLRNESNRLDVSTIYGRLLYRASKAGIEQNVKAIIWHQGENNTDATYAAYAASFHTLYDAWKEDYLNLKKMYVFQIRPGCGFDFQNNLREIQRTLPESYDDIEIMSTNGIVNHDGCHYGCSGYDQMAEWIFGLVAHDFYNSTDTIGIRPPNIQRAYYTTGTYDRIALEFDQPIVWPSNYLGNAMKNYMYIDGAYGAVDSGYVQDSTTVILNLSASSNGQRITYLPNWYYNGTATVFEGPWIRNPRGIGALSFFDFPIADSATTDIHYDEDTAPAHFRTACYPNPFNPVTTIAFSVSQTSTMRISVYDFSGRHIETLFNGPVLLGEHHVQWNAGAFASGLYVYRIQRNGKLVETRRICYLK</sequence>
<evidence type="ECO:0000256" key="1">
    <source>
        <dbReference type="ARBA" id="ARBA00022801"/>
    </source>
</evidence>
<feature type="signal peptide" evidence="2">
    <location>
        <begin position="1"/>
        <end position="22"/>
    </location>
</feature>
<gene>
    <name evidence="5" type="ORF">A2519_13815</name>
</gene>
<dbReference type="InterPro" id="IPR026444">
    <property type="entry name" value="Secre_tail"/>
</dbReference>
<proteinExistence type="predicted"/>
<dbReference type="InterPro" id="IPR036514">
    <property type="entry name" value="SGNH_hydro_sf"/>
</dbReference>
<dbReference type="EMBL" id="MFYX01000015">
    <property type="protein sequence ID" value="OGK07045.1"/>
    <property type="molecule type" value="Genomic_DNA"/>
</dbReference>
<dbReference type="SUPFAM" id="SSF52266">
    <property type="entry name" value="SGNH hydrolase"/>
    <property type="match status" value="1"/>
</dbReference>
<organism evidence="5 6">
    <name type="scientific">Candidatus Raymondbacteria bacterium RIFOXYD12_FULL_49_13</name>
    <dbReference type="NCBI Taxonomy" id="1817890"/>
    <lineage>
        <taxon>Bacteria</taxon>
        <taxon>Raymondiibacteriota</taxon>
    </lineage>
</organism>
<accession>A0A1F7FK02</accession>
<reference evidence="5 6" key="1">
    <citation type="journal article" date="2016" name="Nat. Commun.">
        <title>Thousands of microbial genomes shed light on interconnected biogeochemical processes in an aquifer system.</title>
        <authorList>
            <person name="Anantharaman K."/>
            <person name="Brown C.T."/>
            <person name="Hug L.A."/>
            <person name="Sharon I."/>
            <person name="Castelle C.J."/>
            <person name="Probst A.J."/>
            <person name="Thomas B.C."/>
            <person name="Singh A."/>
            <person name="Wilkins M.J."/>
            <person name="Karaoz U."/>
            <person name="Brodie E.L."/>
            <person name="Williams K.H."/>
            <person name="Hubbard S.S."/>
            <person name="Banfield J.F."/>
        </authorList>
    </citation>
    <scope>NUCLEOTIDE SEQUENCE [LARGE SCALE GENOMIC DNA]</scope>
</reference>
<dbReference type="InterPro" id="IPR005181">
    <property type="entry name" value="SASA"/>
</dbReference>
<keyword evidence="2" id="KW-0732">Signal</keyword>
<name>A0A1F7FK02_UNCRA</name>
<keyword evidence="1" id="KW-0378">Hydrolase</keyword>
<feature type="chain" id="PRO_5009528789" description="Secretion system C-terminal sorting domain-containing protein" evidence="2">
    <location>
        <begin position="23"/>
        <end position="571"/>
    </location>
</feature>
<feature type="domain" description="Sialate O-acetylesterase" evidence="3">
    <location>
        <begin position="122"/>
        <end position="339"/>
    </location>
</feature>
<evidence type="ECO:0000256" key="2">
    <source>
        <dbReference type="SAM" id="SignalP"/>
    </source>
</evidence>
<evidence type="ECO:0000313" key="6">
    <source>
        <dbReference type="Proteomes" id="UP000179243"/>
    </source>
</evidence>
<dbReference type="GO" id="GO:0016787">
    <property type="term" value="F:hydrolase activity"/>
    <property type="evidence" value="ECO:0007669"/>
    <property type="project" value="UniProtKB-KW"/>
</dbReference>
<dbReference type="AlphaFoldDB" id="A0A1F7FK02"/>
<protein>
    <recommendedName>
        <fullName evidence="7">Secretion system C-terminal sorting domain-containing protein</fullName>
    </recommendedName>
</protein>
<evidence type="ECO:0000313" key="5">
    <source>
        <dbReference type="EMBL" id="OGK07045.1"/>
    </source>
</evidence>
<dbReference type="Proteomes" id="UP000179243">
    <property type="component" value="Unassembled WGS sequence"/>
</dbReference>
<dbReference type="Gene3D" id="3.40.50.1110">
    <property type="entry name" value="SGNH hydrolase"/>
    <property type="match status" value="1"/>
</dbReference>
<dbReference type="NCBIfam" id="TIGR04183">
    <property type="entry name" value="Por_Secre_tail"/>
    <property type="match status" value="1"/>
</dbReference>
<comment type="caution">
    <text evidence="5">The sequence shown here is derived from an EMBL/GenBank/DDBJ whole genome shotgun (WGS) entry which is preliminary data.</text>
</comment>
<evidence type="ECO:0000259" key="4">
    <source>
        <dbReference type="Pfam" id="PF18962"/>
    </source>
</evidence>
<dbReference type="Pfam" id="PF18962">
    <property type="entry name" value="Por_Secre_tail"/>
    <property type="match status" value="1"/>
</dbReference>
<dbReference type="PROSITE" id="PS51257">
    <property type="entry name" value="PROKAR_LIPOPROTEIN"/>
    <property type="match status" value="1"/>
</dbReference>
<evidence type="ECO:0008006" key="7">
    <source>
        <dbReference type="Google" id="ProtNLM"/>
    </source>
</evidence>
<feature type="domain" description="Secretion system C-terminal sorting" evidence="4">
    <location>
        <begin position="492"/>
        <end position="562"/>
    </location>
</feature>
<dbReference type="Gene3D" id="2.60.40.4070">
    <property type="match status" value="1"/>
</dbReference>
<evidence type="ECO:0000259" key="3">
    <source>
        <dbReference type="Pfam" id="PF03629"/>
    </source>
</evidence>